<organism evidence="4 5">
    <name type="scientific">Oopsacas minuta</name>
    <dbReference type="NCBI Taxonomy" id="111878"/>
    <lineage>
        <taxon>Eukaryota</taxon>
        <taxon>Metazoa</taxon>
        <taxon>Porifera</taxon>
        <taxon>Hexactinellida</taxon>
        <taxon>Hexasterophora</taxon>
        <taxon>Lyssacinosida</taxon>
        <taxon>Leucopsacidae</taxon>
        <taxon>Oopsacas</taxon>
    </lineage>
</organism>
<dbReference type="PANTHER" id="PTHR13395:SF6">
    <property type="entry name" value="SISTER CHROMATID COHESION PROTEIN DCC1"/>
    <property type="match status" value="1"/>
</dbReference>
<gene>
    <name evidence="4" type="ORF">LOD99_4833</name>
</gene>
<keyword evidence="3" id="KW-0235">DNA replication</keyword>
<dbReference type="Pfam" id="PF09724">
    <property type="entry name" value="Dcc1"/>
    <property type="match status" value="1"/>
</dbReference>
<dbReference type="InterPro" id="IPR019128">
    <property type="entry name" value="Dcc1"/>
</dbReference>
<dbReference type="EMBL" id="JAKMXF010000302">
    <property type="protein sequence ID" value="KAI6651582.1"/>
    <property type="molecule type" value="Genomic_DNA"/>
</dbReference>
<dbReference type="PANTHER" id="PTHR13395">
    <property type="entry name" value="SISTER CHROMATID COHESION PROTEIN DCC1-RELATED"/>
    <property type="match status" value="1"/>
</dbReference>
<comment type="caution">
    <text evidence="4">The sequence shown here is derived from an EMBL/GenBank/DDBJ whole genome shotgun (WGS) entry which is preliminary data.</text>
</comment>
<keyword evidence="5" id="KW-1185">Reference proteome</keyword>
<evidence type="ECO:0000256" key="3">
    <source>
        <dbReference type="ARBA" id="ARBA00022705"/>
    </source>
</evidence>
<dbReference type="AlphaFoldDB" id="A0AAV7JS86"/>
<sequence length="392" mass="45578">MTDNINASVVKFATQEEVELFSNAASITDNIVPVQILTFSENLNFSDLKLIELPQTVVSALELGESIVFRGRPNDSLVLCTSSESYEIQQADTSNLLLLSPNIMADIDQLTYSGREELLHAKVISSFHETFEMKEFRPKYERTHALLNKHPFECIEQESTLEDCYTFSELLKESQASEGELLIYLKKIQALEIDTHWRVLEYSFRDSIIFQILNLIEENEWDWRGFPWKICLEMLSPLFPKFILEHVLCIYGRHIDDQRMSLDEELVCMFHAECLLKPVRKFAYSEFLEIWQQSVPLGMQTNSTQLLAISIADMSSSPPSIWYFPEERLNSQPYERLAQLFREKDKWTEDEIRPFLITLETAKTSVSSILLHCTRSSLDVNRKKCYSLKKTH</sequence>
<evidence type="ECO:0000256" key="1">
    <source>
        <dbReference type="ARBA" id="ARBA00007017"/>
    </source>
</evidence>
<evidence type="ECO:0000313" key="4">
    <source>
        <dbReference type="EMBL" id="KAI6651582.1"/>
    </source>
</evidence>
<dbReference type="GO" id="GO:0000785">
    <property type="term" value="C:chromatin"/>
    <property type="evidence" value="ECO:0007669"/>
    <property type="project" value="TreeGrafter"/>
</dbReference>
<reference evidence="4 5" key="1">
    <citation type="journal article" date="2023" name="BMC Biol.">
        <title>The compact genome of the sponge Oopsacas minuta (Hexactinellida) is lacking key metazoan core genes.</title>
        <authorList>
            <person name="Santini S."/>
            <person name="Schenkelaars Q."/>
            <person name="Jourda C."/>
            <person name="Duchesne M."/>
            <person name="Belahbib H."/>
            <person name="Rocher C."/>
            <person name="Selva M."/>
            <person name="Riesgo A."/>
            <person name="Vervoort M."/>
            <person name="Leys S.P."/>
            <person name="Kodjabachian L."/>
            <person name="Le Bivic A."/>
            <person name="Borchiellini C."/>
            <person name="Claverie J.M."/>
            <person name="Renard E."/>
        </authorList>
    </citation>
    <scope>NUCLEOTIDE SEQUENCE [LARGE SCALE GENOMIC DNA]</scope>
    <source>
        <strain evidence="4">SPO-2</strain>
    </source>
</reference>
<comment type="similarity">
    <text evidence="1">Belongs to the DCC1 family.</text>
</comment>
<protein>
    <recommendedName>
        <fullName evidence="2">Sister chromatid cohesion protein DCC1</fullName>
    </recommendedName>
</protein>
<accession>A0AAV7JS86</accession>
<dbReference type="Proteomes" id="UP001165289">
    <property type="component" value="Unassembled WGS sequence"/>
</dbReference>
<dbReference type="GO" id="GO:0000775">
    <property type="term" value="C:chromosome, centromeric region"/>
    <property type="evidence" value="ECO:0007669"/>
    <property type="project" value="TreeGrafter"/>
</dbReference>
<dbReference type="GO" id="GO:0006260">
    <property type="term" value="P:DNA replication"/>
    <property type="evidence" value="ECO:0007669"/>
    <property type="project" value="UniProtKB-KW"/>
</dbReference>
<name>A0AAV7JS86_9METZ</name>
<proteinExistence type="inferred from homology"/>
<dbReference type="GO" id="GO:0031390">
    <property type="term" value="C:Ctf18 RFC-like complex"/>
    <property type="evidence" value="ECO:0007669"/>
    <property type="project" value="InterPro"/>
</dbReference>
<evidence type="ECO:0000256" key="2">
    <source>
        <dbReference type="ARBA" id="ARBA00017682"/>
    </source>
</evidence>
<evidence type="ECO:0000313" key="5">
    <source>
        <dbReference type="Proteomes" id="UP001165289"/>
    </source>
</evidence>
<dbReference type="GO" id="GO:0034088">
    <property type="term" value="P:maintenance of mitotic sister chromatid cohesion"/>
    <property type="evidence" value="ECO:0007669"/>
    <property type="project" value="TreeGrafter"/>
</dbReference>